<reference evidence="1" key="1">
    <citation type="submission" date="2019-08" db="EMBL/GenBank/DDBJ databases">
        <authorList>
            <person name="Kucharzyk K."/>
            <person name="Murdoch R.W."/>
            <person name="Higgins S."/>
            <person name="Loffler F."/>
        </authorList>
    </citation>
    <scope>NUCLEOTIDE SEQUENCE</scope>
</reference>
<accession>A0A645CSZ5</accession>
<organism evidence="1">
    <name type="scientific">bioreactor metagenome</name>
    <dbReference type="NCBI Taxonomy" id="1076179"/>
    <lineage>
        <taxon>unclassified sequences</taxon>
        <taxon>metagenomes</taxon>
        <taxon>ecological metagenomes</taxon>
    </lineage>
</organism>
<dbReference type="EMBL" id="VSSQ01029922">
    <property type="protein sequence ID" value="MPM80246.1"/>
    <property type="molecule type" value="Genomic_DNA"/>
</dbReference>
<dbReference type="AlphaFoldDB" id="A0A645CSZ5"/>
<comment type="caution">
    <text evidence="1">The sequence shown here is derived from an EMBL/GenBank/DDBJ whole genome shotgun (WGS) entry which is preliminary data.</text>
</comment>
<gene>
    <name evidence="1" type="ORF">SDC9_127293</name>
</gene>
<sequence length="153" mass="16604">MVVVLPTPFTPTTSITLGEPLRRMRCLSSFNKVATYALRNGKTSSGDLISRLLAAARTAFIIFSVVFTPTSPAMRTISSSSKKSSSISVDKPTRVSILSVKFFLVLDNPSFNLSKNPMFYPFSSNFTDNNLEIPDSSIVIPCSTSAASITPLR</sequence>
<proteinExistence type="predicted"/>
<evidence type="ECO:0000313" key="1">
    <source>
        <dbReference type="EMBL" id="MPM80246.1"/>
    </source>
</evidence>
<protein>
    <submittedName>
        <fullName evidence="1">Uncharacterized protein</fullName>
    </submittedName>
</protein>
<name>A0A645CSZ5_9ZZZZ</name>